<dbReference type="SUPFAM" id="SSF51206">
    <property type="entry name" value="cAMP-binding domain-like"/>
    <property type="match status" value="1"/>
</dbReference>
<sequence>MASINKTLFSHLNVEDGDPVWEKFAEVEFSRKNKFSDNKAYLVEDGLVRKYYINNTSEIDTEVCAEFYFPGDIFTVEEKGSDAIYESINKGLAWEITLDEVKEMFIINPQCRFVQNYYLSRKLNAAMKREMLLLKNTPQDLYEYLLENKPHYIQNIPLKYLASYIGITAISLSRIRKRIN</sequence>
<gene>
    <name evidence="1" type="ORF">C1638_002745</name>
</gene>
<keyword evidence="2" id="KW-1185">Reference proteome</keyword>
<comment type="caution">
    <text evidence="1">The sequence shown here is derived from an EMBL/GenBank/DDBJ whole genome shotgun (WGS) entry which is preliminary data.</text>
</comment>
<dbReference type="AlphaFoldDB" id="A0A316X1V1"/>
<reference evidence="1" key="1">
    <citation type="submission" date="2018-04" db="EMBL/GenBank/DDBJ databases">
        <title>Draft Genome Sequences of Chryseobacterium lactis NCTC11390T isolated from milk, Chryseobacterium oncorhynchi 701B-08T from rainbow trout, and Chryseobacterium viscerum 687B-08T from diseased fish.</title>
        <authorList>
            <person name="Jeong J.-J."/>
            <person name="Lee Y.J."/>
            <person name="Pathiraja D."/>
            <person name="Park B."/>
            <person name="Choi I.-G."/>
            <person name="Kim K.D."/>
        </authorList>
    </citation>
    <scope>NUCLEOTIDE SEQUENCE [LARGE SCALE GENOMIC DNA]</scope>
    <source>
        <strain evidence="1">701B-08</strain>
    </source>
</reference>
<organism evidence="1 2">
    <name type="scientific">Chryseobacterium oncorhynchi</name>
    <dbReference type="NCBI Taxonomy" id="741074"/>
    <lineage>
        <taxon>Bacteria</taxon>
        <taxon>Pseudomonadati</taxon>
        <taxon>Bacteroidota</taxon>
        <taxon>Flavobacteriia</taxon>
        <taxon>Flavobacteriales</taxon>
        <taxon>Weeksellaceae</taxon>
        <taxon>Chryseobacterium group</taxon>
        <taxon>Chryseobacterium</taxon>
    </lineage>
</organism>
<dbReference type="Proteomes" id="UP000236182">
    <property type="component" value="Unassembled WGS sequence"/>
</dbReference>
<dbReference type="RefSeq" id="WP_109617964.1">
    <property type="nucleotide sequence ID" value="NZ_PPEI02000001.1"/>
</dbReference>
<dbReference type="EMBL" id="PPEI02000001">
    <property type="protein sequence ID" value="PWN67527.1"/>
    <property type="molecule type" value="Genomic_DNA"/>
</dbReference>
<dbReference type="OrthoDB" id="663011at2"/>
<evidence type="ECO:0008006" key="3">
    <source>
        <dbReference type="Google" id="ProtNLM"/>
    </source>
</evidence>
<dbReference type="Gene3D" id="2.60.120.10">
    <property type="entry name" value="Jelly Rolls"/>
    <property type="match status" value="1"/>
</dbReference>
<protein>
    <recommendedName>
        <fullName evidence="3">Crp/Fnr family transcriptional regulator</fullName>
    </recommendedName>
</protein>
<name>A0A316X1V1_9FLAO</name>
<proteinExistence type="predicted"/>
<dbReference type="InterPro" id="IPR014710">
    <property type="entry name" value="RmlC-like_jellyroll"/>
</dbReference>
<evidence type="ECO:0000313" key="2">
    <source>
        <dbReference type="Proteomes" id="UP000236182"/>
    </source>
</evidence>
<evidence type="ECO:0000313" key="1">
    <source>
        <dbReference type="EMBL" id="PWN67527.1"/>
    </source>
</evidence>
<accession>A0A316X1V1</accession>
<dbReference type="InterPro" id="IPR018490">
    <property type="entry name" value="cNMP-bd_dom_sf"/>
</dbReference>